<dbReference type="FunFam" id="3.20.20.70:FF:000016">
    <property type="entry name" value="Triosephosphate isomerase"/>
    <property type="match status" value="1"/>
</dbReference>
<dbReference type="Proteomes" id="UP000032611">
    <property type="component" value="Chromosome"/>
</dbReference>
<dbReference type="PATRIC" id="fig|1486262.3.peg.2932"/>
<dbReference type="UniPathway" id="UPA00138"/>
<evidence type="ECO:0000256" key="8">
    <source>
        <dbReference type="ARBA" id="ARBA00023235"/>
    </source>
</evidence>
<comment type="similarity">
    <text evidence="4 9 10">Belongs to the triosephosphate isomerase family.</text>
</comment>
<evidence type="ECO:0000313" key="11">
    <source>
        <dbReference type="EMBL" id="AJY46560.1"/>
    </source>
</evidence>
<feature type="active site" description="Electrophile" evidence="9">
    <location>
        <position position="100"/>
    </location>
</feature>
<dbReference type="GO" id="GO:0046166">
    <property type="term" value="P:glyceraldehyde-3-phosphate biosynthetic process"/>
    <property type="evidence" value="ECO:0007669"/>
    <property type="project" value="TreeGrafter"/>
</dbReference>
<evidence type="ECO:0000256" key="2">
    <source>
        <dbReference type="ARBA" id="ARBA00004680"/>
    </source>
</evidence>
<dbReference type="PANTHER" id="PTHR21139">
    <property type="entry name" value="TRIOSEPHOSPHATE ISOMERASE"/>
    <property type="match status" value="1"/>
</dbReference>
<dbReference type="Gene3D" id="3.20.20.70">
    <property type="entry name" value="Aldolase class I"/>
    <property type="match status" value="1"/>
</dbReference>
<keyword evidence="8 9" id="KW-0413">Isomerase</keyword>
<comment type="function">
    <text evidence="9">Involved in the gluconeogenesis. Catalyzes stereospecifically the conversion of dihydroxyacetone phosphate (DHAP) to D-glyceraldehyde-3-phosphate (G3P).</text>
</comment>
<dbReference type="GO" id="GO:0006094">
    <property type="term" value="P:gluconeogenesis"/>
    <property type="evidence" value="ECO:0007669"/>
    <property type="project" value="UniProtKB-UniRule"/>
</dbReference>
<dbReference type="UniPathway" id="UPA01066"/>
<evidence type="ECO:0000256" key="9">
    <source>
        <dbReference type="HAMAP-Rule" id="MF_00147"/>
    </source>
</evidence>
<dbReference type="GO" id="GO:0005829">
    <property type="term" value="C:cytosol"/>
    <property type="evidence" value="ECO:0007669"/>
    <property type="project" value="TreeGrafter"/>
</dbReference>
<organism evidence="11 12">
    <name type="scientific">Martelella endophytica</name>
    <dbReference type="NCBI Taxonomy" id="1486262"/>
    <lineage>
        <taxon>Bacteria</taxon>
        <taxon>Pseudomonadati</taxon>
        <taxon>Pseudomonadota</taxon>
        <taxon>Alphaproteobacteria</taxon>
        <taxon>Hyphomicrobiales</taxon>
        <taxon>Aurantimonadaceae</taxon>
        <taxon>Martelella</taxon>
    </lineage>
</organism>
<dbReference type="EMBL" id="CP010803">
    <property type="protein sequence ID" value="AJY46560.1"/>
    <property type="molecule type" value="Genomic_DNA"/>
</dbReference>
<dbReference type="InterPro" id="IPR035990">
    <property type="entry name" value="TIM_sf"/>
</dbReference>
<gene>
    <name evidence="9" type="primary">tpiA</name>
    <name evidence="11" type="ORF">TM49_14180</name>
</gene>
<keyword evidence="7 9" id="KW-0324">Glycolysis</keyword>
<comment type="subunit">
    <text evidence="9 10">Homodimer.</text>
</comment>
<feature type="binding site" evidence="9">
    <location>
        <position position="215"/>
    </location>
    <ligand>
        <name>substrate</name>
    </ligand>
</feature>
<feature type="binding site" evidence="9">
    <location>
        <begin position="12"/>
        <end position="14"/>
    </location>
    <ligand>
        <name>substrate</name>
    </ligand>
</feature>
<dbReference type="PROSITE" id="PS51440">
    <property type="entry name" value="TIM_2"/>
    <property type="match status" value="1"/>
</dbReference>
<accession>A0A0D5LRJ5</accession>
<dbReference type="RefSeq" id="WP_045682192.1">
    <property type="nucleotide sequence ID" value="NZ_CP010803.1"/>
</dbReference>
<dbReference type="SUPFAM" id="SSF51351">
    <property type="entry name" value="Triosephosphate isomerase (TIM)"/>
    <property type="match status" value="1"/>
</dbReference>
<comment type="pathway">
    <text evidence="9 10">Carbohydrate biosynthesis; gluconeogenesis.</text>
</comment>
<evidence type="ECO:0000256" key="10">
    <source>
        <dbReference type="RuleBase" id="RU363013"/>
    </source>
</evidence>
<dbReference type="GO" id="GO:0006096">
    <property type="term" value="P:glycolytic process"/>
    <property type="evidence" value="ECO:0007669"/>
    <property type="project" value="UniProtKB-UniRule"/>
</dbReference>
<dbReference type="GO" id="GO:0004807">
    <property type="term" value="F:triose-phosphate isomerase activity"/>
    <property type="evidence" value="ECO:0007669"/>
    <property type="project" value="UniProtKB-UniRule"/>
</dbReference>
<dbReference type="STRING" id="1486262.TM49_14180"/>
<dbReference type="InterPro" id="IPR020861">
    <property type="entry name" value="Triosephosphate_isomerase_AS"/>
</dbReference>
<reference evidence="11 12" key="1">
    <citation type="journal article" date="2015" name="Genome Announc.">
        <title>Complete genome sequence of Martelella endophytica YC6887, which has antifungal activity associated with a halophyte.</title>
        <authorList>
            <person name="Khan A."/>
            <person name="Khan H."/>
            <person name="Chung E.J."/>
            <person name="Hossain M.T."/>
            <person name="Chung Y.R."/>
        </authorList>
    </citation>
    <scope>NUCLEOTIDE SEQUENCE [LARGE SCALE GENOMIC DNA]</scope>
    <source>
        <strain evidence="11">YC6887</strain>
    </source>
</reference>
<feature type="active site" description="Proton acceptor" evidence="9">
    <location>
        <position position="170"/>
    </location>
</feature>
<comment type="catalytic activity">
    <reaction evidence="1">
        <text>L-erythrulose 1-phosphate = D-erythrulose 4-phosphate</text>
        <dbReference type="Rhea" id="RHEA:49588"/>
        <dbReference type="ChEBI" id="CHEBI:58002"/>
        <dbReference type="ChEBI" id="CHEBI:90796"/>
        <dbReference type="EC" id="5.3.1.33"/>
    </reaction>
</comment>
<dbReference type="InterPro" id="IPR013785">
    <property type="entry name" value="Aldolase_TIM"/>
</dbReference>
<dbReference type="HOGENOM" id="CLU_024251_2_1_5"/>
<dbReference type="NCBIfam" id="TIGR00419">
    <property type="entry name" value="tim"/>
    <property type="match status" value="1"/>
</dbReference>
<dbReference type="InterPro" id="IPR022896">
    <property type="entry name" value="TrioseP_Isoase_bac/euk"/>
</dbReference>
<comment type="catalytic activity">
    <reaction evidence="9 10">
        <text>D-glyceraldehyde 3-phosphate = dihydroxyacetone phosphate</text>
        <dbReference type="Rhea" id="RHEA:18585"/>
        <dbReference type="ChEBI" id="CHEBI:57642"/>
        <dbReference type="ChEBI" id="CHEBI:59776"/>
        <dbReference type="EC" id="5.3.1.1"/>
    </reaction>
</comment>
<evidence type="ECO:0000256" key="4">
    <source>
        <dbReference type="ARBA" id="ARBA00007422"/>
    </source>
</evidence>
<proteinExistence type="inferred from homology"/>
<dbReference type="HAMAP" id="MF_00147_B">
    <property type="entry name" value="TIM_B"/>
    <property type="match status" value="1"/>
</dbReference>
<evidence type="ECO:0000256" key="6">
    <source>
        <dbReference type="ARBA" id="ARBA00022490"/>
    </source>
</evidence>
<evidence type="ECO:0000256" key="3">
    <source>
        <dbReference type="ARBA" id="ARBA00004939"/>
    </source>
</evidence>
<dbReference type="UniPathway" id="UPA00109">
    <property type="reaction ID" value="UER00189"/>
</dbReference>
<comment type="subcellular location">
    <subcellularLocation>
        <location evidence="9 10">Cytoplasm</location>
    </subcellularLocation>
</comment>
<dbReference type="CDD" id="cd00311">
    <property type="entry name" value="TIM"/>
    <property type="match status" value="1"/>
</dbReference>
<dbReference type="OrthoDB" id="9809429at2"/>
<evidence type="ECO:0000313" key="12">
    <source>
        <dbReference type="Proteomes" id="UP000032611"/>
    </source>
</evidence>
<keyword evidence="12" id="KW-1185">Reference proteome</keyword>
<keyword evidence="5 9" id="KW-0312">Gluconeogenesis</keyword>
<comment type="pathway">
    <text evidence="2 9 10">Carbohydrate degradation; glycolysis; D-glyceraldehyde 3-phosphate from glycerone phosphate: step 1/1.</text>
</comment>
<dbReference type="EC" id="5.3.1.1" evidence="9 10"/>
<dbReference type="PROSITE" id="PS00171">
    <property type="entry name" value="TIM_1"/>
    <property type="match status" value="1"/>
</dbReference>
<sequence length="261" mass="28115">MTSDIRPLVAGNWKMNGTRSSLDQIRAIAHGVSGPLSRKLDALICPPATLLYVATTLTVDTRLMIGAQDCHQKARTGAHTGDISAEMIRDCFATHVIVGHSERRQEYGESNHRVLLKARAAYDQGLTAIICIGETREERAEGRTMEVLHRQLRGSLPDDATAANTIIAYEPVWAIGTGQTPRADEVAKVHARIRADLVARFGEGGETIRLLYGGSVNPGNAKELLGIPHVNGALIGGASLKAADFLSIYHAYEDILSSVEA</sequence>
<name>A0A0D5LRJ5_MAREN</name>
<dbReference type="Pfam" id="PF00121">
    <property type="entry name" value="TIM"/>
    <property type="match status" value="1"/>
</dbReference>
<evidence type="ECO:0000256" key="7">
    <source>
        <dbReference type="ARBA" id="ARBA00023152"/>
    </source>
</evidence>
<feature type="binding site" evidence="9">
    <location>
        <position position="176"/>
    </location>
    <ligand>
        <name>substrate</name>
    </ligand>
</feature>
<keyword evidence="6 9" id="KW-0963">Cytoplasm</keyword>
<evidence type="ECO:0000256" key="1">
    <source>
        <dbReference type="ARBA" id="ARBA00000148"/>
    </source>
</evidence>
<dbReference type="AlphaFoldDB" id="A0A0D5LRJ5"/>
<dbReference type="InterPro" id="IPR000652">
    <property type="entry name" value="Triosephosphate_isomerase"/>
</dbReference>
<dbReference type="PANTHER" id="PTHR21139:SF42">
    <property type="entry name" value="TRIOSEPHOSPHATE ISOMERASE"/>
    <property type="match status" value="1"/>
</dbReference>
<dbReference type="GO" id="GO:0019563">
    <property type="term" value="P:glycerol catabolic process"/>
    <property type="evidence" value="ECO:0007669"/>
    <property type="project" value="TreeGrafter"/>
</dbReference>
<evidence type="ECO:0000256" key="5">
    <source>
        <dbReference type="ARBA" id="ARBA00022432"/>
    </source>
</evidence>
<feature type="binding site" evidence="9">
    <location>
        <begin position="236"/>
        <end position="237"/>
    </location>
    <ligand>
        <name>substrate</name>
    </ligand>
</feature>
<protein>
    <recommendedName>
        <fullName evidence="9 10">Triosephosphate isomerase</fullName>
        <shortName evidence="9">TIM</shortName>
        <shortName evidence="9">TPI</shortName>
        <ecNumber evidence="9 10">5.3.1.1</ecNumber>
    </recommendedName>
    <alternativeName>
        <fullName evidence="9">Triose-phosphate isomerase</fullName>
    </alternativeName>
</protein>
<comment type="pathway">
    <text evidence="3">Carbohydrate metabolism; erythritol degradation.</text>
</comment>
<dbReference type="KEGG" id="mey:TM49_14180"/>